<accession>A0A9X3FWV8</accession>
<feature type="transmembrane region" description="Helical" evidence="1">
    <location>
        <begin position="102"/>
        <end position="120"/>
    </location>
</feature>
<dbReference type="AlphaFoldDB" id="A0A9X3FWV8"/>
<gene>
    <name evidence="2" type="ORF">OW157_05405</name>
</gene>
<sequence>MYPFHWSEIFLYILPLLTILLVNRYGRPYLTDGKHIKLAVVDVIHPILWLCFHFISTNAFYFSLVPALVFVIALYAFVRLFKRFRRQEKVDWPHFWRNLSNTAFIFVFVVYYILVVYRIIQVVIS</sequence>
<dbReference type="EMBL" id="JAPRFR010000002">
    <property type="protein sequence ID" value="MCZ0726007.1"/>
    <property type="molecule type" value="Genomic_DNA"/>
</dbReference>
<proteinExistence type="predicted"/>
<dbReference type="InterPro" id="IPR024515">
    <property type="entry name" value="DUF3397"/>
</dbReference>
<keyword evidence="1" id="KW-0472">Membrane</keyword>
<reference evidence="2" key="1">
    <citation type="submission" date="2022-12" db="EMBL/GenBank/DDBJ databases">
        <title>Description and comparative metabolic analysis of Aerococcus sp. nov., isolated from the feces of a pig.</title>
        <authorList>
            <person name="Chang Y.-H."/>
        </authorList>
    </citation>
    <scope>NUCLEOTIDE SEQUENCE</scope>
    <source>
        <strain evidence="2">YH-aer222</strain>
    </source>
</reference>
<feature type="transmembrane region" description="Helical" evidence="1">
    <location>
        <begin position="61"/>
        <end position="81"/>
    </location>
</feature>
<name>A0A9X3FWV8_9LACT</name>
<feature type="transmembrane region" description="Helical" evidence="1">
    <location>
        <begin position="6"/>
        <end position="26"/>
    </location>
</feature>
<evidence type="ECO:0000256" key="1">
    <source>
        <dbReference type="SAM" id="Phobius"/>
    </source>
</evidence>
<organism evidence="2 3">
    <name type="scientific">Aerococcus kribbianus</name>
    <dbReference type="NCBI Taxonomy" id="2999064"/>
    <lineage>
        <taxon>Bacteria</taxon>
        <taxon>Bacillati</taxon>
        <taxon>Bacillota</taxon>
        <taxon>Bacilli</taxon>
        <taxon>Lactobacillales</taxon>
        <taxon>Aerococcaceae</taxon>
        <taxon>Aerococcus</taxon>
    </lineage>
</organism>
<dbReference type="Proteomes" id="UP001146670">
    <property type="component" value="Unassembled WGS sequence"/>
</dbReference>
<keyword evidence="1" id="KW-0812">Transmembrane</keyword>
<evidence type="ECO:0000313" key="3">
    <source>
        <dbReference type="Proteomes" id="UP001146670"/>
    </source>
</evidence>
<comment type="caution">
    <text evidence="2">The sequence shown here is derived from an EMBL/GenBank/DDBJ whole genome shotgun (WGS) entry which is preliminary data.</text>
</comment>
<keyword evidence="3" id="KW-1185">Reference proteome</keyword>
<protein>
    <submittedName>
        <fullName evidence="2">DUF3397 family protein</fullName>
    </submittedName>
</protein>
<keyword evidence="1" id="KW-1133">Transmembrane helix</keyword>
<feature type="transmembrane region" description="Helical" evidence="1">
    <location>
        <begin position="38"/>
        <end position="55"/>
    </location>
</feature>
<dbReference type="Pfam" id="PF11877">
    <property type="entry name" value="DUF3397"/>
    <property type="match status" value="1"/>
</dbReference>
<dbReference type="RefSeq" id="WP_268752335.1">
    <property type="nucleotide sequence ID" value="NZ_JAPRFQ010000002.1"/>
</dbReference>
<evidence type="ECO:0000313" key="2">
    <source>
        <dbReference type="EMBL" id="MCZ0726007.1"/>
    </source>
</evidence>